<keyword evidence="3" id="KW-1185">Reference proteome</keyword>
<keyword evidence="1" id="KW-1133">Transmembrane helix</keyword>
<organism evidence="2 3">
    <name type="scientific">Basidiobolus ranarum</name>
    <dbReference type="NCBI Taxonomy" id="34480"/>
    <lineage>
        <taxon>Eukaryota</taxon>
        <taxon>Fungi</taxon>
        <taxon>Fungi incertae sedis</taxon>
        <taxon>Zoopagomycota</taxon>
        <taxon>Entomophthoromycotina</taxon>
        <taxon>Basidiobolomycetes</taxon>
        <taxon>Basidiobolales</taxon>
        <taxon>Basidiobolaceae</taxon>
        <taxon>Basidiobolus</taxon>
    </lineage>
</organism>
<dbReference type="Proteomes" id="UP001479436">
    <property type="component" value="Unassembled WGS sequence"/>
</dbReference>
<keyword evidence="1" id="KW-0812">Transmembrane</keyword>
<gene>
    <name evidence="2" type="ORF">K7432_010860</name>
</gene>
<keyword evidence="1" id="KW-0472">Membrane</keyword>
<sequence length="129" mass="14772">MIFLSSIFVYNIFRLSRFNNKGVYRVLARDGAVFGIVILCCDILLATIITLNLTNAWYLLYIGWTIKSKLMSEMMLVTHNRRKRGWSSEDNPENNTTGFFQGTLINEQPESSNGKTIELIPVGNIKEDF</sequence>
<protein>
    <submittedName>
        <fullName evidence="2">Uncharacterized protein</fullName>
    </submittedName>
</protein>
<feature type="transmembrane region" description="Helical" evidence="1">
    <location>
        <begin position="31"/>
        <end position="51"/>
    </location>
</feature>
<comment type="caution">
    <text evidence="2">The sequence shown here is derived from an EMBL/GenBank/DDBJ whole genome shotgun (WGS) entry which is preliminary data.</text>
</comment>
<proteinExistence type="predicted"/>
<evidence type="ECO:0000313" key="3">
    <source>
        <dbReference type="Proteomes" id="UP001479436"/>
    </source>
</evidence>
<dbReference type="EMBL" id="JASJQH010007659">
    <property type="protein sequence ID" value="KAK9703209.1"/>
    <property type="molecule type" value="Genomic_DNA"/>
</dbReference>
<reference evidence="2 3" key="1">
    <citation type="submission" date="2023-04" db="EMBL/GenBank/DDBJ databases">
        <title>Genome of Basidiobolus ranarum AG-B5.</title>
        <authorList>
            <person name="Stajich J.E."/>
            <person name="Carter-House D."/>
            <person name="Gryganskyi A."/>
        </authorList>
    </citation>
    <scope>NUCLEOTIDE SEQUENCE [LARGE SCALE GENOMIC DNA]</scope>
    <source>
        <strain evidence="2 3">AG-B5</strain>
    </source>
</reference>
<accession>A0ABR2VUV9</accession>
<name>A0ABR2VUV9_9FUNG</name>
<evidence type="ECO:0000313" key="2">
    <source>
        <dbReference type="EMBL" id="KAK9703209.1"/>
    </source>
</evidence>
<evidence type="ECO:0000256" key="1">
    <source>
        <dbReference type="SAM" id="Phobius"/>
    </source>
</evidence>